<dbReference type="InterPro" id="IPR013658">
    <property type="entry name" value="SGL"/>
</dbReference>
<name>A0A5J5J270_9MICO</name>
<dbReference type="EMBL" id="VYSA01000002">
    <property type="protein sequence ID" value="KAA9108104.1"/>
    <property type="molecule type" value="Genomic_DNA"/>
</dbReference>
<evidence type="ECO:0000256" key="3">
    <source>
        <dbReference type="PIRSR" id="PIRSR605511-2"/>
    </source>
</evidence>
<evidence type="ECO:0000313" key="5">
    <source>
        <dbReference type="EMBL" id="KAA9108104.1"/>
    </source>
</evidence>
<gene>
    <name evidence="5" type="ORF">F6B43_11870</name>
</gene>
<dbReference type="PANTHER" id="PTHR10907:SF47">
    <property type="entry name" value="REGUCALCIN"/>
    <property type="match status" value="1"/>
</dbReference>
<evidence type="ECO:0000256" key="2">
    <source>
        <dbReference type="PIRSR" id="PIRSR605511-1"/>
    </source>
</evidence>
<organism evidence="5 6">
    <name type="scientific">Microbacterium rhizomatis</name>
    <dbReference type="NCBI Taxonomy" id="1631477"/>
    <lineage>
        <taxon>Bacteria</taxon>
        <taxon>Bacillati</taxon>
        <taxon>Actinomycetota</taxon>
        <taxon>Actinomycetes</taxon>
        <taxon>Micrococcales</taxon>
        <taxon>Microbacteriaceae</taxon>
        <taxon>Microbacterium</taxon>
    </lineage>
</organism>
<keyword evidence="6" id="KW-1185">Reference proteome</keyword>
<accession>A0A5J5J270</accession>
<dbReference type="GO" id="GO:0019853">
    <property type="term" value="P:L-ascorbic acid biosynthetic process"/>
    <property type="evidence" value="ECO:0007669"/>
    <property type="project" value="TreeGrafter"/>
</dbReference>
<proteinExistence type="inferred from homology"/>
<dbReference type="OrthoDB" id="2633250at2"/>
<dbReference type="AlphaFoldDB" id="A0A5J5J270"/>
<protein>
    <submittedName>
        <fullName evidence="5">SMP-30/gluconolactonase/LRE family protein</fullName>
    </submittedName>
</protein>
<evidence type="ECO:0000313" key="6">
    <source>
        <dbReference type="Proteomes" id="UP000325827"/>
    </source>
</evidence>
<keyword evidence="3" id="KW-0862">Zinc</keyword>
<feature type="binding site" evidence="3">
    <location>
        <position position="129"/>
    </location>
    <ligand>
        <name>substrate</name>
    </ligand>
</feature>
<feature type="binding site" evidence="3">
    <location>
        <position position="147"/>
    </location>
    <ligand>
        <name>substrate</name>
    </ligand>
</feature>
<evidence type="ECO:0000256" key="1">
    <source>
        <dbReference type="ARBA" id="ARBA00008853"/>
    </source>
</evidence>
<dbReference type="PANTHER" id="PTHR10907">
    <property type="entry name" value="REGUCALCIN"/>
    <property type="match status" value="1"/>
</dbReference>
<feature type="binding site" evidence="3">
    <location>
        <position position="226"/>
    </location>
    <ligand>
        <name>a divalent metal cation</name>
        <dbReference type="ChEBI" id="CHEBI:60240"/>
    </ligand>
</feature>
<dbReference type="GO" id="GO:0004341">
    <property type="term" value="F:gluconolactonase activity"/>
    <property type="evidence" value="ECO:0007669"/>
    <property type="project" value="TreeGrafter"/>
</dbReference>
<dbReference type="Gene3D" id="2.120.10.30">
    <property type="entry name" value="TolB, C-terminal domain"/>
    <property type="match status" value="1"/>
</dbReference>
<feature type="binding site" evidence="3">
    <location>
        <position position="177"/>
    </location>
    <ligand>
        <name>a divalent metal cation</name>
        <dbReference type="ChEBI" id="CHEBI:60240"/>
    </ligand>
</feature>
<dbReference type="InterPro" id="IPR011042">
    <property type="entry name" value="6-blade_b-propeller_TolB-like"/>
</dbReference>
<comment type="cofactor">
    <cofactor evidence="3">
        <name>Zn(2+)</name>
        <dbReference type="ChEBI" id="CHEBI:29105"/>
    </cofactor>
    <text evidence="3">Binds 1 divalent metal cation per subunit.</text>
</comment>
<sequence length="319" mass="33651">MSPTPCATGLYRGRDGPYRGGGEHVELIEASALGVASRTASLLGESPRWDARRGSLWWVDIVGSALHELRADGSTVSFELEHPAGAVNLVDDGTLLLATTEGLEVFDPDSQRSAVRVPVERELTGRRMNDAAVDAHGRVYAGTMRWDAGEPPHDGVLYRIDPKGNATPILSEVGCPNGIAWPQPGTMAFVDSLTRSIGLWAVDPASGALIEQTGAIDVSRFDGIPDGIALDAVGTLWVAFWGGGAVRRVGLDGTPLATIELPTALVTAVAFGGDDLGTLYITTAREAEDDDDTGAGRLYRCAPGQRGVLPHRWASSSAR</sequence>
<dbReference type="PRINTS" id="PR01790">
    <property type="entry name" value="SMP30FAMILY"/>
</dbReference>
<keyword evidence="3" id="KW-0479">Metal-binding</keyword>
<feature type="active site" description="Proton donor/acceptor" evidence="2">
    <location>
        <position position="226"/>
    </location>
</feature>
<reference evidence="6" key="1">
    <citation type="submission" date="2019-09" db="EMBL/GenBank/DDBJ databases">
        <title>Mumia zhuanghuii sp. nov. isolated from the intestinal contents of plateau pika (Ochotona curzoniae) in the Qinghai-Tibet plateau of China.</title>
        <authorList>
            <person name="Tian Z."/>
        </authorList>
    </citation>
    <scope>NUCLEOTIDE SEQUENCE [LARGE SCALE GENOMIC DNA]</scope>
    <source>
        <strain evidence="6">JCM 30598</strain>
    </source>
</reference>
<feature type="binding site" evidence="3">
    <location>
        <position position="45"/>
    </location>
    <ligand>
        <name>a divalent metal cation</name>
        <dbReference type="ChEBI" id="CHEBI:60240"/>
    </ligand>
</feature>
<dbReference type="GO" id="GO:0005509">
    <property type="term" value="F:calcium ion binding"/>
    <property type="evidence" value="ECO:0007669"/>
    <property type="project" value="TreeGrafter"/>
</dbReference>
<dbReference type="SUPFAM" id="SSF63829">
    <property type="entry name" value="Calcium-dependent phosphotriesterase"/>
    <property type="match status" value="1"/>
</dbReference>
<comment type="caution">
    <text evidence="5">The sequence shown here is derived from an EMBL/GenBank/DDBJ whole genome shotgun (WGS) entry which is preliminary data.</text>
</comment>
<comment type="similarity">
    <text evidence="1">Belongs to the SMP-30/CGR1 family.</text>
</comment>
<feature type="domain" description="SMP-30/Gluconolactonase/LRE-like region" evidence="4">
    <location>
        <begin position="43"/>
        <end position="285"/>
    </location>
</feature>
<feature type="binding site" evidence="3">
    <location>
        <position position="127"/>
    </location>
    <ligand>
        <name>substrate</name>
    </ligand>
</feature>
<dbReference type="Proteomes" id="UP000325827">
    <property type="component" value="Unassembled WGS sequence"/>
</dbReference>
<dbReference type="Pfam" id="PF08450">
    <property type="entry name" value="SGL"/>
    <property type="match status" value="1"/>
</dbReference>
<evidence type="ECO:0000259" key="4">
    <source>
        <dbReference type="Pfam" id="PF08450"/>
    </source>
</evidence>
<dbReference type="InterPro" id="IPR005511">
    <property type="entry name" value="SMP-30"/>
</dbReference>